<accession>A0A8S5LS29</accession>
<name>A0A8S5LS29_9CAUD</name>
<sequence>MVDNTWAYENETKIIGILNAYAIPALKKKFAKNSKIQFNGTTITNLSSRLSKPTFPTIYVKEIGFTVNGKTLEAKEITSITPTYQVKAITNTSQEDAHKILAIVADVFQQMMFENLQGLPFEDSTSGVYTCTTRFKRTIDKHDRLI</sequence>
<reference evidence="1" key="1">
    <citation type="journal article" date="2021" name="Proc. Natl. Acad. Sci. U.S.A.">
        <title>A Catalog of Tens of Thousands of Viruses from Human Metagenomes Reveals Hidden Associations with Chronic Diseases.</title>
        <authorList>
            <person name="Tisza M.J."/>
            <person name="Buck C.B."/>
        </authorList>
    </citation>
    <scope>NUCLEOTIDE SEQUENCE</scope>
    <source>
        <strain evidence="1">Ct7EW56</strain>
    </source>
</reference>
<organism evidence="1">
    <name type="scientific">Siphoviridae sp. ct7EW56</name>
    <dbReference type="NCBI Taxonomy" id="2827562"/>
    <lineage>
        <taxon>Viruses</taxon>
        <taxon>Duplodnaviria</taxon>
        <taxon>Heunggongvirae</taxon>
        <taxon>Uroviricota</taxon>
        <taxon>Caudoviricetes</taxon>
    </lineage>
</organism>
<dbReference type="EMBL" id="BK015904">
    <property type="protein sequence ID" value="DAD72672.1"/>
    <property type="molecule type" value="Genomic_DNA"/>
</dbReference>
<protein>
    <submittedName>
        <fullName evidence="1">Uncharacterized protein</fullName>
    </submittedName>
</protein>
<evidence type="ECO:0000313" key="1">
    <source>
        <dbReference type="EMBL" id="DAD72672.1"/>
    </source>
</evidence>
<proteinExistence type="predicted"/>